<dbReference type="InterPro" id="IPR021336">
    <property type="entry name" value="DUF2949"/>
</dbReference>
<reference evidence="1 2" key="1">
    <citation type="submission" date="2018-02" db="EMBL/GenBank/DDBJ databases">
        <authorList>
            <person name="Cohen D.B."/>
            <person name="Kent A.D."/>
        </authorList>
    </citation>
    <scope>NUCLEOTIDE SEQUENCE [LARGE SCALE GENOMIC DNA]</scope>
    <source>
        <strain evidence="1 2">ULC007</strain>
    </source>
</reference>
<organism evidence="1 2">
    <name type="scientific">Phormidesmis priestleyi ULC007</name>
    <dbReference type="NCBI Taxonomy" id="1920490"/>
    <lineage>
        <taxon>Bacteria</taxon>
        <taxon>Bacillati</taxon>
        <taxon>Cyanobacteriota</taxon>
        <taxon>Cyanophyceae</taxon>
        <taxon>Leptolyngbyales</taxon>
        <taxon>Leptolyngbyaceae</taxon>
        <taxon>Phormidesmis</taxon>
    </lineage>
</organism>
<dbReference type="OrthoDB" id="433602at2"/>
<dbReference type="Proteomes" id="UP000238634">
    <property type="component" value="Unassembled WGS sequence"/>
</dbReference>
<dbReference type="RefSeq" id="WP_073072144.1">
    <property type="nucleotide sequence ID" value="NZ_MPPI01000014.1"/>
</dbReference>
<proteinExistence type="predicted"/>
<sequence>MSVLPFEIIEQYQLEEGERGLNRQNAHLIHFLQEELCLAPSAIAMAIRYAKQENGPLPMVLWHYGLVSLEQLNQILDWLEN</sequence>
<reference evidence="1 2" key="2">
    <citation type="submission" date="2018-03" db="EMBL/GenBank/DDBJ databases">
        <title>The ancient ancestry and fast evolution of plastids.</title>
        <authorList>
            <person name="Moore K.R."/>
            <person name="Magnabosco C."/>
            <person name="Momper L."/>
            <person name="Gold D.A."/>
            <person name="Bosak T."/>
            <person name="Fournier G.P."/>
        </authorList>
    </citation>
    <scope>NUCLEOTIDE SEQUENCE [LARGE SCALE GENOMIC DNA]</scope>
    <source>
        <strain evidence="1 2">ULC007</strain>
    </source>
</reference>
<protein>
    <submittedName>
        <fullName evidence="1">DUF2949 domain-containing protein</fullName>
    </submittedName>
</protein>
<gene>
    <name evidence="1" type="ORF">C7B65_13075</name>
</gene>
<dbReference type="Pfam" id="PF11165">
    <property type="entry name" value="DUF2949"/>
    <property type="match status" value="1"/>
</dbReference>
<dbReference type="STRING" id="1920490.GCA_001895925_04797"/>
<evidence type="ECO:0000313" key="2">
    <source>
        <dbReference type="Proteomes" id="UP000238634"/>
    </source>
</evidence>
<dbReference type="EMBL" id="PVWG01000013">
    <property type="protein sequence ID" value="PSB18948.1"/>
    <property type="molecule type" value="Genomic_DNA"/>
</dbReference>
<name>A0A2T1DEP1_9CYAN</name>
<comment type="caution">
    <text evidence="1">The sequence shown here is derived from an EMBL/GenBank/DDBJ whole genome shotgun (WGS) entry which is preliminary data.</text>
</comment>
<keyword evidence="2" id="KW-1185">Reference proteome</keyword>
<evidence type="ECO:0000313" key="1">
    <source>
        <dbReference type="EMBL" id="PSB18948.1"/>
    </source>
</evidence>
<accession>A0A2T1DEP1</accession>
<dbReference type="AlphaFoldDB" id="A0A2T1DEP1"/>